<keyword evidence="1" id="KW-0175">Coiled coil</keyword>
<gene>
    <name evidence="3" type="ORF">UFOVP1336_24</name>
</gene>
<organism evidence="3">
    <name type="scientific">uncultured Caudovirales phage</name>
    <dbReference type="NCBI Taxonomy" id="2100421"/>
    <lineage>
        <taxon>Viruses</taxon>
        <taxon>Duplodnaviria</taxon>
        <taxon>Heunggongvirae</taxon>
        <taxon>Uroviricota</taxon>
        <taxon>Caudoviricetes</taxon>
        <taxon>Peduoviridae</taxon>
        <taxon>Maltschvirus</taxon>
        <taxon>Maltschvirus maltsch</taxon>
    </lineage>
</organism>
<proteinExistence type="predicted"/>
<feature type="coiled-coil region" evidence="1">
    <location>
        <begin position="43"/>
        <end position="70"/>
    </location>
</feature>
<dbReference type="EMBL" id="LR797285">
    <property type="protein sequence ID" value="CAB4199272.1"/>
    <property type="molecule type" value="Genomic_DNA"/>
</dbReference>
<evidence type="ECO:0000313" key="3">
    <source>
        <dbReference type="EMBL" id="CAB4199272.1"/>
    </source>
</evidence>
<sequence>MVTTPSGATAPQILTPEQQVAWADSPARLEWAKSLLARANDGVEIENRAISEMKQLIDNAQTEVAKILQDYSGMDVPEWKLNRVNQQIAALDLLMTQWDAKIMGISQKYLEELRAMSQGLPASERARINNAIASAQAQITAASKGEGNPTAGSIPRPSLKRGGAGMVYADPRYLDIAIQYVPEQIKDAVGKLKSAVKQEIIRNALALDTPEASMARLTSVATPIGAFPTAAVRAEAIVRTEFGRVSQIANMSAIAQMAENPFGLPADARTVTDANGFMYKEWIAVGDVRTRPEHAALDGMIVRYDQPFLVGEFPAQYPKDPTLPAKHAVNCRCMVVPAFPPDVAAQMAALGIDANGALSNPGLGDYIDAAVNGVPAQVGGGVGGSGVDTPLDPSTLDPTDLIEPYTQEIQVGNAANGLDATGTPTPMPLPLSQVSQRIAWNAVPSARRMPFGMRPGTTRLHPSDWFFGRVTDIIQRANQSVEQVARSLINAKSIPVNKGARALLDKIPVDAKGKRKRVVVPLEQDTPGANNMPPLALMIKNLKEIQANGNPNYGLTSTVSDWQVFLKVQALHHAGLDGQIFPLKARNTEIEWDFSAWNKLPETTREYILRTATSAHPIKDITAVQRENDSILDALIERAQSRVAAIVADGAHQLLTPLSNLYQTQAILFLDRTMGKNWDVEIRKLAQKEFITGESVRNQLTHLKDKVDSRDFAVLKKKADGGELLTASEKEKLKEYTEALRIVTEIFGDPNSPSALDARVLEYNFGFDLLKKLAITKADPLSAEMLNTEKLLKEKKVVSEKVASLIDGIDDIALEYENVLAALKKHMEVPVDDRESWGKRVSAWQEEREVLQAYTTRAQAALENALHMDVAAPVLFGDSRTTVLIKNAHILQKLAQHGVTGSEDFPLWLTRKELQKSDSLVSKVFEQLKAHYTDSDGKLMVRQTIPGTPDTLPDGTVIRYTEDDIIRMVSEMFETNTGIYNNLIEDTMSAEDKIARKKHQDASGEHWMMYDNSTKEGQASNFLYADFMAEMGVSPTDILGESRVKIITKLFQERRLRLNKNATETILISENDGTTSREPIVMPVTEIDGSQRVMNQRGIQNENEGLGSEVTMTIDGSVPGIHLKTATIEMVLKHMAGEHISQLIDQGGLFGMPDYRSGNGSRVNGNSIERKMARDAAERKKVSEQLDSAKESLDAANTTLLKESFVSAEQDKFRLEQYLKALAEKAIDSGFADREDPNIQMLLQLKDIAEISDIGAIRNLQGILYGKPDVRETNMALRYVEALIYSYDRKNRGGLDFIQRLFKRPNLGDYMNRAAVAIRNGHVTDGAWDGQRIAEIWGEATGYSLRAVLTGAYTRALQKSRMGGLAPYGEFSGRNFERLGRFRTDKKTHLSWYELEYLMKETAALEAKLHGVDGAEEIIPRVVIESPYPGEKAVNDLFDTISRDTWLKERRTELIDLAMLDLWDAASMAPTKYGAYLLKLSEKSEYGLKMRTINNGNLLTDPHDILEAFAKQLISQRNSASTKLTEAGRFHILPLGNGKYYETYNLAFLDIRGDRSVKTDSSYEDSAMAIKKTVDQLIEEIAYRRAGHQVAIAWAADKLRDEIGAQIEQVLAPEFKLMRDRAKFFEKLGDVVRKMNDLADARKAQLRAVNSGATPTPSEELLNTAFKMLDEKFDALIKALPKDEFMFVTDKAEVLKMLEERKAELERIEKGVITSAEPLGSGVSGGYKGKIDGKKVVLKAKVYMGARGGDPNRRGKNYREDWGMVTEQDLLSEPAAQAIDELGGLFVGKAISVVRPEGTNEIAVWKIPKGDQSTDSDTLAMEWLPGWMSSEVRNEYSSYSDAQNFDLMAVYDALIANTDRHAGNFLLAPVFDPAHPQTVDGDGKVVVNGKRTGDEWEKFKIVPIDNGLSFPDADVQRGSAWGNGAPWLNSDRALNARQLEVLVRLWSNRVELHRRLSMTLTPGMVNGFFYRLIWMLIEKKNLSFSMISENEYSPQESGNDGVVASALKDAQNILDAKINSVGTGVVPGQIELGLDGEVKP</sequence>
<dbReference type="InterPro" id="IPR006528">
    <property type="entry name" value="Phage_head_morphogenesis_dom"/>
</dbReference>
<accession>A0A6J5RTG7</accession>
<reference evidence="3" key="1">
    <citation type="submission" date="2020-05" db="EMBL/GenBank/DDBJ databases">
        <authorList>
            <person name="Chiriac C."/>
            <person name="Salcher M."/>
            <person name="Ghai R."/>
            <person name="Kavagutti S V."/>
        </authorList>
    </citation>
    <scope>NUCLEOTIDE SEQUENCE</scope>
</reference>
<evidence type="ECO:0000259" key="2">
    <source>
        <dbReference type="Pfam" id="PF04233"/>
    </source>
</evidence>
<protein>
    <submittedName>
        <fullName evidence="3">Phage head morphogenesis domain containing protein</fullName>
    </submittedName>
</protein>
<dbReference type="Pfam" id="PF04233">
    <property type="entry name" value="Phage_Mu_F"/>
    <property type="match status" value="1"/>
</dbReference>
<evidence type="ECO:0000256" key="1">
    <source>
        <dbReference type="SAM" id="Coils"/>
    </source>
</evidence>
<name>A0A6J5RTG7_9CAUD</name>
<feature type="domain" description="Phage head morphogenesis" evidence="2">
    <location>
        <begin position="274"/>
        <end position="335"/>
    </location>
</feature>